<evidence type="ECO:0000256" key="1">
    <source>
        <dbReference type="ARBA" id="ARBA00007689"/>
    </source>
</evidence>
<name>A0ABP4ZPK1_9MICO</name>
<organism evidence="3 4">
    <name type="scientific">Myceligenerans crystallogenes</name>
    <dbReference type="NCBI Taxonomy" id="316335"/>
    <lineage>
        <taxon>Bacteria</taxon>
        <taxon>Bacillati</taxon>
        <taxon>Actinomycetota</taxon>
        <taxon>Actinomycetes</taxon>
        <taxon>Micrococcales</taxon>
        <taxon>Promicromonosporaceae</taxon>
        <taxon>Myceligenerans</taxon>
    </lineage>
</organism>
<gene>
    <name evidence="3" type="ORF">GCM10009751_14690</name>
</gene>
<keyword evidence="4" id="KW-1185">Reference proteome</keyword>
<dbReference type="Gene3D" id="3.30.70.1060">
    <property type="entry name" value="Dimeric alpha+beta barrel"/>
    <property type="match status" value="1"/>
</dbReference>
<reference evidence="4" key="1">
    <citation type="journal article" date="2019" name="Int. J. Syst. Evol. Microbiol.">
        <title>The Global Catalogue of Microorganisms (GCM) 10K type strain sequencing project: providing services to taxonomists for standard genome sequencing and annotation.</title>
        <authorList>
            <consortium name="The Broad Institute Genomics Platform"/>
            <consortium name="The Broad Institute Genome Sequencing Center for Infectious Disease"/>
            <person name="Wu L."/>
            <person name="Ma J."/>
        </authorList>
    </citation>
    <scope>NUCLEOTIDE SEQUENCE [LARGE SCALE GENOMIC DNA]</scope>
    <source>
        <strain evidence="4">JCM 14326</strain>
    </source>
</reference>
<protein>
    <recommendedName>
        <fullName evidence="2">YCII-related domain-containing protein</fullName>
    </recommendedName>
</protein>
<sequence length="105" mass="10885">MAGMTTYAVTYVYADDAAGLDAHRAEHRAFLRGLHEAGVLRASGPQPAVVPRDGAPPAGAGALLVLEGDSAGDVLAALDEDPFRKVGLITERSAREWNVVIGGFA</sequence>
<evidence type="ECO:0000313" key="3">
    <source>
        <dbReference type="EMBL" id="GAA1858285.1"/>
    </source>
</evidence>
<evidence type="ECO:0000313" key="4">
    <source>
        <dbReference type="Proteomes" id="UP001501094"/>
    </source>
</evidence>
<evidence type="ECO:0000259" key="2">
    <source>
        <dbReference type="Pfam" id="PF03795"/>
    </source>
</evidence>
<dbReference type="SUPFAM" id="SSF54909">
    <property type="entry name" value="Dimeric alpha+beta barrel"/>
    <property type="match status" value="1"/>
</dbReference>
<dbReference type="Proteomes" id="UP001501094">
    <property type="component" value="Unassembled WGS sequence"/>
</dbReference>
<dbReference type="InterPro" id="IPR011008">
    <property type="entry name" value="Dimeric_a/b-barrel"/>
</dbReference>
<comment type="caution">
    <text evidence="3">The sequence shown here is derived from an EMBL/GenBank/DDBJ whole genome shotgun (WGS) entry which is preliminary data.</text>
</comment>
<proteinExistence type="inferred from homology"/>
<dbReference type="EMBL" id="BAAANL010000002">
    <property type="protein sequence ID" value="GAA1858285.1"/>
    <property type="molecule type" value="Genomic_DNA"/>
</dbReference>
<dbReference type="InterPro" id="IPR005545">
    <property type="entry name" value="YCII"/>
</dbReference>
<accession>A0ABP4ZPK1</accession>
<dbReference type="Pfam" id="PF03795">
    <property type="entry name" value="YCII"/>
    <property type="match status" value="1"/>
</dbReference>
<comment type="similarity">
    <text evidence="1">Belongs to the YciI family.</text>
</comment>
<feature type="domain" description="YCII-related" evidence="2">
    <location>
        <begin position="11"/>
        <end position="98"/>
    </location>
</feature>